<dbReference type="GO" id="GO:0005509">
    <property type="term" value="F:calcium ion binding"/>
    <property type="evidence" value="ECO:0007669"/>
    <property type="project" value="InterPro"/>
</dbReference>
<dbReference type="PANTHER" id="PTHR24349">
    <property type="entry name" value="SERINE/THREONINE-PROTEIN KINASE"/>
    <property type="match status" value="1"/>
</dbReference>
<dbReference type="InterPro" id="IPR000719">
    <property type="entry name" value="Prot_kinase_dom"/>
</dbReference>
<evidence type="ECO:0000256" key="8">
    <source>
        <dbReference type="ARBA" id="ARBA00024334"/>
    </source>
</evidence>
<evidence type="ECO:0000256" key="7">
    <source>
        <dbReference type="ARBA" id="ARBA00022840"/>
    </source>
</evidence>
<dbReference type="PROSITE" id="PS50011">
    <property type="entry name" value="PROTEIN_KINASE_DOM"/>
    <property type="match status" value="1"/>
</dbReference>
<keyword evidence="3" id="KW-0808">Transferase</keyword>
<accession>A0A9N8HSA5</accession>
<evidence type="ECO:0000256" key="3">
    <source>
        <dbReference type="ARBA" id="ARBA00022679"/>
    </source>
</evidence>
<comment type="cofactor">
    <cofactor evidence="1">
        <name>Mg(2+)</name>
        <dbReference type="ChEBI" id="CHEBI:18420"/>
    </cofactor>
</comment>
<feature type="region of interest" description="Disordered" evidence="9">
    <location>
        <begin position="190"/>
        <end position="209"/>
    </location>
</feature>
<dbReference type="PROSITE" id="PS00018">
    <property type="entry name" value="EF_HAND_1"/>
    <property type="match status" value="3"/>
</dbReference>
<dbReference type="Gene3D" id="1.10.238.10">
    <property type="entry name" value="EF-hand"/>
    <property type="match status" value="1"/>
</dbReference>
<protein>
    <submittedName>
        <fullName evidence="12">Calcium-dependent protein kinase</fullName>
    </submittedName>
</protein>
<dbReference type="PROSITE" id="PS50222">
    <property type="entry name" value="EF_HAND_2"/>
    <property type="match status" value="3"/>
</dbReference>
<gene>
    <name evidence="12" type="ORF">SEMRO_1497_G277600.1</name>
</gene>
<organism evidence="12 13">
    <name type="scientific">Seminavis robusta</name>
    <dbReference type="NCBI Taxonomy" id="568900"/>
    <lineage>
        <taxon>Eukaryota</taxon>
        <taxon>Sar</taxon>
        <taxon>Stramenopiles</taxon>
        <taxon>Ochrophyta</taxon>
        <taxon>Bacillariophyta</taxon>
        <taxon>Bacillariophyceae</taxon>
        <taxon>Bacillariophycidae</taxon>
        <taxon>Naviculales</taxon>
        <taxon>Naviculaceae</taxon>
        <taxon>Seminavis</taxon>
    </lineage>
</organism>
<dbReference type="Proteomes" id="UP001153069">
    <property type="component" value="Unassembled WGS sequence"/>
</dbReference>
<feature type="domain" description="EF-hand" evidence="11">
    <location>
        <begin position="459"/>
        <end position="491"/>
    </location>
</feature>
<dbReference type="EMBL" id="CAICTM010001495">
    <property type="protein sequence ID" value="CAB9524126.1"/>
    <property type="molecule type" value="Genomic_DNA"/>
</dbReference>
<reference evidence="12" key="1">
    <citation type="submission" date="2020-06" db="EMBL/GenBank/DDBJ databases">
        <authorList>
            <consortium name="Plant Systems Biology data submission"/>
        </authorList>
    </citation>
    <scope>NUCLEOTIDE SEQUENCE</scope>
    <source>
        <strain evidence="12">D6</strain>
    </source>
</reference>
<dbReference type="InterPro" id="IPR011009">
    <property type="entry name" value="Kinase-like_dom_sf"/>
</dbReference>
<keyword evidence="5 12" id="KW-0418">Kinase</keyword>
<evidence type="ECO:0000313" key="12">
    <source>
        <dbReference type="EMBL" id="CAB9524126.1"/>
    </source>
</evidence>
<dbReference type="InterPro" id="IPR002048">
    <property type="entry name" value="EF_hand_dom"/>
</dbReference>
<evidence type="ECO:0000256" key="9">
    <source>
        <dbReference type="SAM" id="MobiDB-lite"/>
    </source>
</evidence>
<evidence type="ECO:0000313" key="13">
    <source>
        <dbReference type="Proteomes" id="UP001153069"/>
    </source>
</evidence>
<name>A0A9N8HSA5_9STRA</name>
<keyword evidence="4" id="KW-0547">Nucleotide-binding</keyword>
<dbReference type="Pfam" id="PF13499">
    <property type="entry name" value="EF-hand_7"/>
    <property type="match status" value="2"/>
</dbReference>
<sequence length="491" mass="54573">MKLPISLSGKAKEVNINNQTFVFHHEGENAPNFQDCYELGAKLRPFRDVYKCTHKASKEQRSVKILGKMTIDKETFLGKLAILKKMDHPNLVHVLESYEDDINYFVVGENMAHDSLYDSISKKREAGEAFGKPHVAQILLTLLECMIYCHSNNIVHGNIQPKNILIPEGSGFDKLLVVNFFDSSVSIGRTGSKGAKAVAGDSSDEEDNAADVGRIAKKKTRFAAPEASANGGTSTKSDIWSCGVIGFHLLTGKYPFEKPSDSSKAIYHKALKRLEPEAQELLKELLTYNPPDRPTAAEAYDADWLAVAKSVEAKVDSAMQDEVMKSLSQFSKKDKLQQAVSAFIATHLLAKIDKEKWDEIYRHSDRNSDGVISKKELLDGFAKAGIRIPRNEMDELFVRLDMDGNGVVDYSEFLALQGDLVCQRDKLQAAFDAFDTDGNGYIEKEDLQVIFHSPGEKVISKATAKAMLKSADQDGDGRLSFEEFVDMMVKQ</sequence>
<evidence type="ECO:0000256" key="4">
    <source>
        <dbReference type="ARBA" id="ARBA00022741"/>
    </source>
</evidence>
<dbReference type="SUPFAM" id="SSF56112">
    <property type="entry name" value="Protein kinase-like (PK-like)"/>
    <property type="match status" value="1"/>
</dbReference>
<dbReference type="FunFam" id="1.10.238.10:FF:000001">
    <property type="entry name" value="Calmodulin 1"/>
    <property type="match status" value="1"/>
</dbReference>
<dbReference type="AlphaFoldDB" id="A0A9N8HSA5"/>
<evidence type="ECO:0000256" key="6">
    <source>
        <dbReference type="ARBA" id="ARBA00022837"/>
    </source>
</evidence>
<feature type="domain" description="EF-hand" evidence="11">
    <location>
        <begin position="352"/>
        <end position="387"/>
    </location>
</feature>
<comment type="similarity">
    <text evidence="8">Belongs to the protein kinase superfamily. Ser/Thr protein kinase family. CDPK subfamily.</text>
</comment>
<proteinExistence type="inferred from homology"/>
<keyword evidence="7" id="KW-0067">ATP-binding</keyword>
<keyword evidence="6" id="KW-0106">Calcium</keyword>
<evidence type="ECO:0000256" key="5">
    <source>
        <dbReference type="ARBA" id="ARBA00022777"/>
    </source>
</evidence>
<dbReference type="GO" id="GO:0005524">
    <property type="term" value="F:ATP binding"/>
    <property type="evidence" value="ECO:0007669"/>
    <property type="project" value="UniProtKB-KW"/>
</dbReference>
<evidence type="ECO:0000259" key="11">
    <source>
        <dbReference type="PROSITE" id="PS50222"/>
    </source>
</evidence>
<dbReference type="InterPro" id="IPR018247">
    <property type="entry name" value="EF_Hand_1_Ca_BS"/>
</dbReference>
<evidence type="ECO:0000256" key="1">
    <source>
        <dbReference type="ARBA" id="ARBA00001946"/>
    </source>
</evidence>
<dbReference type="CDD" id="cd00051">
    <property type="entry name" value="EFh"/>
    <property type="match status" value="2"/>
</dbReference>
<feature type="domain" description="Protein kinase" evidence="10">
    <location>
        <begin position="35"/>
        <end position="305"/>
    </location>
</feature>
<comment type="caution">
    <text evidence="12">The sequence shown here is derived from an EMBL/GenBank/DDBJ whole genome shotgun (WGS) entry which is preliminary data.</text>
</comment>
<evidence type="ECO:0000259" key="10">
    <source>
        <dbReference type="PROSITE" id="PS50011"/>
    </source>
</evidence>
<dbReference type="SMART" id="SM00054">
    <property type="entry name" value="EFh"/>
    <property type="match status" value="4"/>
</dbReference>
<dbReference type="Gene3D" id="3.30.200.20">
    <property type="entry name" value="Phosphorylase Kinase, domain 1"/>
    <property type="match status" value="1"/>
</dbReference>
<dbReference type="InterPro" id="IPR050205">
    <property type="entry name" value="CDPK_Ser/Thr_kinases"/>
</dbReference>
<dbReference type="PRINTS" id="PR01697">
    <property type="entry name" value="PARVALBUMIN"/>
</dbReference>
<dbReference type="GO" id="GO:0004674">
    <property type="term" value="F:protein serine/threonine kinase activity"/>
    <property type="evidence" value="ECO:0007669"/>
    <property type="project" value="UniProtKB-KW"/>
</dbReference>
<evidence type="ECO:0000256" key="2">
    <source>
        <dbReference type="ARBA" id="ARBA00022527"/>
    </source>
</evidence>
<keyword evidence="2" id="KW-0723">Serine/threonine-protein kinase</keyword>
<feature type="domain" description="EF-hand" evidence="11">
    <location>
        <begin position="422"/>
        <end position="457"/>
    </location>
</feature>
<dbReference type="Gene3D" id="1.10.510.10">
    <property type="entry name" value="Transferase(Phosphotransferase) domain 1"/>
    <property type="match status" value="1"/>
</dbReference>
<dbReference type="InterPro" id="IPR011992">
    <property type="entry name" value="EF-hand-dom_pair"/>
</dbReference>
<dbReference type="SUPFAM" id="SSF47473">
    <property type="entry name" value="EF-hand"/>
    <property type="match status" value="1"/>
</dbReference>
<keyword evidence="13" id="KW-1185">Reference proteome</keyword>
<dbReference type="OrthoDB" id="26525at2759"/>
<dbReference type="Pfam" id="PF00069">
    <property type="entry name" value="Pkinase"/>
    <property type="match status" value="1"/>
</dbReference>